<organism evidence="3">
    <name type="scientific">Pseudomonas urmiensis</name>
    <dbReference type="NCBI Taxonomy" id="2745493"/>
    <lineage>
        <taxon>Bacteria</taxon>
        <taxon>Pseudomonadati</taxon>
        <taxon>Pseudomonadota</taxon>
        <taxon>Gammaproteobacteria</taxon>
        <taxon>Pseudomonadales</taxon>
        <taxon>Pseudomonadaceae</taxon>
        <taxon>Pseudomonas</taxon>
    </lineage>
</organism>
<dbReference type="PANTHER" id="PTHR23028:SF53">
    <property type="entry name" value="ACYL_TRANSF_3 DOMAIN-CONTAINING PROTEIN"/>
    <property type="match status" value="1"/>
</dbReference>
<evidence type="ECO:0000256" key="1">
    <source>
        <dbReference type="SAM" id="Phobius"/>
    </source>
</evidence>
<keyword evidence="3" id="KW-0012">Acyltransferase</keyword>
<feature type="domain" description="Acyltransferase 3" evidence="2">
    <location>
        <begin position="6"/>
        <end position="339"/>
    </location>
</feature>
<keyword evidence="1" id="KW-0472">Membrane</keyword>
<dbReference type="InterPro" id="IPR002656">
    <property type="entry name" value="Acyl_transf_3_dom"/>
</dbReference>
<evidence type="ECO:0000313" key="3">
    <source>
        <dbReference type="EMBL" id="MBC3441225.1"/>
    </source>
</evidence>
<feature type="transmembrane region" description="Helical" evidence="1">
    <location>
        <begin position="293"/>
        <end position="310"/>
    </location>
</feature>
<feature type="transmembrane region" description="Helical" evidence="1">
    <location>
        <begin position="322"/>
        <end position="340"/>
    </location>
</feature>
<comment type="caution">
    <text evidence="3">The sequence shown here is derived from an EMBL/GenBank/DDBJ whole genome shotgun (WGS) entry which is preliminary data.</text>
</comment>
<dbReference type="GO" id="GO:0000271">
    <property type="term" value="P:polysaccharide biosynthetic process"/>
    <property type="evidence" value="ECO:0007669"/>
    <property type="project" value="TreeGrafter"/>
</dbReference>
<keyword evidence="1" id="KW-1133">Transmembrane helix</keyword>
<feature type="transmembrane region" description="Helical" evidence="1">
    <location>
        <begin position="184"/>
        <end position="208"/>
    </location>
</feature>
<dbReference type="GO" id="GO:0016747">
    <property type="term" value="F:acyltransferase activity, transferring groups other than amino-acyl groups"/>
    <property type="evidence" value="ECO:0007669"/>
    <property type="project" value="InterPro"/>
</dbReference>
<dbReference type="EMBL" id="JABWRE010000006">
    <property type="protein sequence ID" value="MBC3441225.1"/>
    <property type="molecule type" value="Genomic_DNA"/>
</dbReference>
<dbReference type="RefSeq" id="WP_186554773.1">
    <property type="nucleotide sequence ID" value="NZ_JABWRE020000001.1"/>
</dbReference>
<dbReference type="AlphaFoldDB" id="A0A923FYP2"/>
<dbReference type="PANTHER" id="PTHR23028">
    <property type="entry name" value="ACETYLTRANSFERASE"/>
    <property type="match status" value="1"/>
</dbReference>
<feature type="transmembrane region" description="Helical" evidence="1">
    <location>
        <begin position="220"/>
        <end position="239"/>
    </location>
</feature>
<feature type="transmembrane region" description="Helical" evidence="1">
    <location>
        <begin position="259"/>
        <end position="281"/>
    </location>
</feature>
<evidence type="ECO:0000313" key="4">
    <source>
        <dbReference type="EMBL" id="MBV4537359.1"/>
    </source>
</evidence>
<reference evidence="3" key="1">
    <citation type="journal article" date="2020" name="Microorganisms">
        <title>Reliable Identification of Environmental Pseudomonas Isolates Using the rpoD Gene.</title>
        <authorList>
            <consortium name="The Broad Institute Genome Sequencing Platform"/>
            <person name="Girard L."/>
            <person name="Lood C."/>
            <person name="Rokni-Zadeh H."/>
            <person name="van Noort V."/>
            <person name="Lavigne R."/>
            <person name="De Mot R."/>
        </authorList>
    </citation>
    <scope>NUCLEOTIDE SEQUENCE</scope>
    <source>
        <strain evidence="3">SWRI10</strain>
    </source>
</reference>
<protein>
    <submittedName>
        <fullName evidence="3">Acyltransferase</fullName>
    </submittedName>
</protein>
<feature type="transmembrane region" description="Helical" evidence="1">
    <location>
        <begin position="7"/>
        <end position="23"/>
    </location>
</feature>
<feature type="transmembrane region" description="Helical" evidence="1">
    <location>
        <begin position="121"/>
        <end position="142"/>
    </location>
</feature>
<accession>A0A923FYP2</accession>
<proteinExistence type="predicted"/>
<evidence type="ECO:0000259" key="2">
    <source>
        <dbReference type="Pfam" id="PF01757"/>
    </source>
</evidence>
<feature type="transmembrane region" description="Helical" evidence="1">
    <location>
        <begin position="43"/>
        <end position="60"/>
    </location>
</feature>
<reference evidence="4" key="3">
    <citation type="submission" date="2021-06" db="EMBL/GenBank/DDBJ databases">
        <title>Updating the genus Pseudomonas: Description of 43 new species and partition of the Pseudomonas putida group.</title>
        <authorList>
            <person name="Girard L."/>
            <person name="Lood C."/>
            <person name="Vandamme P."/>
            <person name="Rokni-Zadeh H."/>
            <person name="Van Noort V."/>
            <person name="Hofte M."/>
            <person name="Lavigne R."/>
            <person name="De Mot R."/>
        </authorList>
    </citation>
    <scope>NUCLEOTIDE SEQUENCE</scope>
    <source>
        <strain evidence="4">SWRI10</strain>
    </source>
</reference>
<dbReference type="GO" id="GO:0016020">
    <property type="term" value="C:membrane"/>
    <property type="evidence" value="ECO:0007669"/>
    <property type="project" value="TreeGrafter"/>
</dbReference>
<feature type="transmembrane region" description="Helical" evidence="1">
    <location>
        <begin position="149"/>
        <end position="172"/>
    </location>
</feature>
<keyword evidence="1" id="KW-0812">Transmembrane</keyword>
<dbReference type="Pfam" id="PF01757">
    <property type="entry name" value="Acyl_transf_3"/>
    <property type="match status" value="1"/>
</dbReference>
<dbReference type="Proteomes" id="UP000599879">
    <property type="component" value="Unassembled WGS sequence"/>
</dbReference>
<sequence>MDTRVLTGLRFLAAAIVVVFHFGSNVGLVDSVGKGFLTAGPQMVGFFFVLSGFIMAYVYLERPRFHVGEYFIARFARIVPVYMLALLVLLCFRSFGVWQLIVDVTLLKAWFPQFAGWGNYPGWSISVELFFYALFPLALFLMREVKASAFSFSVFAILVWAFSQLVLANLFYSDFYKVGGKLSHALIFYFPISHLASFIVGLATAFLLIAYKADLASRRAVLLAFFGVLASACAIYFALNFRVSSLLGFKILNAAGGLAPLYAFFIFAIVVSSRLFSWLLANRISVILGEASYALYILQLPVFLAFKALFSEWYVRAGDSAFYLYFLFLVFLSIVVFVFVERPFRDMVNNSYRKLALKRKELYVV</sequence>
<dbReference type="EMBL" id="JABWRE020000001">
    <property type="protein sequence ID" value="MBV4537359.1"/>
    <property type="molecule type" value="Genomic_DNA"/>
</dbReference>
<keyword evidence="3" id="KW-0808">Transferase</keyword>
<dbReference type="InterPro" id="IPR050879">
    <property type="entry name" value="Acyltransferase_3"/>
</dbReference>
<feature type="transmembrane region" description="Helical" evidence="1">
    <location>
        <begin position="81"/>
        <end position="101"/>
    </location>
</feature>
<gene>
    <name evidence="4" type="ORF">HU737_015415</name>
    <name evidence="3" type="ORF">HU737_11065</name>
</gene>
<reference evidence="3" key="2">
    <citation type="submission" date="2020-07" db="EMBL/GenBank/DDBJ databases">
        <authorList>
            <person name="Lood C."/>
            <person name="Girard L."/>
        </authorList>
    </citation>
    <scope>NUCLEOTIDE SEQUENCE</scope>
    <source>
        <strain evidence="3">SWRI10</strain>
    </source>
</reference>
<name>A0A923FYP2_9PSED</name>